<evidence type="ECO:0000259" key="4">
    <source>
        <dbReference type="PROSITE" id="PS51000"/>
    </source>
</evidence>
<accession>G5IBB9</accession>
<organism evidence="5 6">
    <name type="scientific">Hungatella hathewayi WAL-18680</name>
    <dbReference type="NCBI Taxonomy" id="742737"/>
    <lineage>
        <taxon>Bacteria</taxon>
        <taxon>Bacillati</taxon>
        <taxon>Bacillota</taxon>
        <taxon>Clostridia</taxon>
        <taxon>Lachnospirales</taxon>
        <taxon>Lachnospiraceae</taxon>
        <taxon>Hungatella</taxon>
    </lineage>
</organism>
<sequence length="266" mass="29156">MIAEERRKIILERIQDNKSVSVQELSKEFGITGVTIRRDLDLLDQQGLVKRSHGGAVILDQNVGVESGFEARRGRKMEIKELIGKKAAGMVSPGDCIGIDIGTTVYEMSKYIKTIEDVTVVTASIPVVTELMNAKNVNVICTGGEVSRKDQSLIGHNAIRTINEYILDKVFVGVAGISFDCGLTLFNMNDTLVKRELIKRAREVIVLADSSKIGLTKHAFFCELEAVDKLIIDKGISEKDRMQLEGCGIEVIIADGENSDGVEDIS</sequence>
<comment type="caution">
    <text evidence="5">The sequence shown here is derived from an EMBL/GenBank/DDBJ whole genome shotgun (WGS) entry which is preliminary data.</text>
</comment>
<dbReference type="InterPro" id="IPR018356">
    <property type="entry name" value="Tscrpt_reg_HTH_DeoR_CS"/>
</dbReference>
<dbReference type="Gene3D" id="1.10.10.10">
    <property type="entry name" value="Winged helix-like DNA-binding domain superfamily/Winged helix DNA-binding domain"/>
    <property type="match status" value="1"/>
</dbReference>
<keyword evidence="2" id="KW-0238">DNA-binding</keyword>
<dbReference type="SUPFAM" id="SSF100950">
    <property type="entry name" value="NagB/RpiA/CoA transferase-like"/>
    <property type="match status" value="1"/>
</dbReference>
<dbReference type="SMART" id="SM00420">
    <property type="entry name" value="HTH_DEOR"/>
    <property type="match status" value="1"/>
</dbReference>
<evidence type="ECO:0000256" key="2">
    <source>
        <dbReference type="ARBA" id="ARBA00023125"/>
    </source>
</evidence>
<keyword evidence="1" id="KW-0805">Transcription regulation</keyword>
<reference evidence="5 6" key="1">
    <citation type="submission" date="2011-08" db="EMBL/GenBank/DDBJ databases">
        <title>The Genome Sequence of Clostridium hathewayi WAL-18680.</title>
        <authorList>
            <consortium name="The Broad Institute Genome Sequencing Platform"/>
            <person name="Earl A."/>
            <person name="Ward D."/>
            <person name="Feldgarden M."/>
            <person name="Gevers D."/>
            <person name="Finegold S.M."/>
            <person name="Summanen P.H."/>
            <person name="Molitoris D.R."/>
            <person name="Song M."/>
            <person name="Daigneault M."/>
            <person name="Allen-Vercoe E."/>
            <person name="Young S.K."/>
            <person name="Zeng Q."/>
            <person name="Gargeya S."/>
            <person name="Fitzgerald M."/>
            <person name="Haas B."/>
            <person name="Abouelleil A."/>
            <person name="Alvarado L."/>
            <person name="Arachchi H.M."/>
            <person name="Berlin A."/>
            <person name="Brown A."/>
            <person name="Chapman S.B."/>
            <person name="Chen Z."/>
            <person name="Dunbar C."/>
            <person name="Freedman E."/>
            <person name="Gearin G."/>
            <person name="Gellesch M."/>
            <person name="Goldberg J."/>
            <person name="Griggs A."/>
            <person name="Gujja S."/>
            <person name="Heiman D."/>
            <person name="Howarth C."/>
            <person name="Larson L."/>
            <person name="Lui A."/>
            <person name="MacDonald P.J.P."/>
            <person name="Montmayeur A."/>
            <person name="Murphy C."/>
            <person name="Neiman D."/>
            <person name="Pearson M."/>
            <person name="Priest M."/>
            <person name="Roberts A."/>
            <person name="Saif S."/>
            <person name="Shea T."/>
            <person name="Shenoy N."/>
            <person name="Sisk P."/>
            <person name="Stolte C."/>
            <person name="Sykes S."/>
            <person name="Wortman J."/>
            <person name="Nusbaum C."/>
            <person name="Birren B."/>
        </authorList>
    </citation>
    <scope>NUCLEOTIDE SEQUENCE [LARGE SCALE GENOMIC DNA]</scope>
    <source>
        <strain evidence="5 6">WAL-18680</strain>
    </source>
</reference>
<dbReference type="GO" id="GO:0003677">
    <property type="term" value="F:DNA binding"/>
    <property type="evidence" value="ECO:0007669"/>
    <property type="project" value="UniProtKB-KW"/>
</dbReference>
<dbReference type="PROSITE" id="PS00894">
    <property type="entry name" value="HTH_DEOR_1"/>
    <property type="match status" value="1"/>
</dbReference>
<evidence type="ECO:0000313" key="6">
    <source>
        <dbReference type="Proteomes" id="UP000005384"/>
    </source>
</evidence>
<dbReference type="PROSITE" id="PS51000">
    <property type="entry name" value="HTH_DEOR_2"/>
    <property type="match status" value="1"/>
</dbReference>
<dbReference type="OrthoDB" id="9797223at2"/>
<evidence type="ECO:0000256" key="1">
    <source>
        <dbReference type="ARBA" id="ARBA00023015"/>
    </source>
</evidence>
<dbReference type="InterPro" id="IPR001034">
    <property type="entry name" value="DeoR_HTH"/>
</dbReference>
<proteinExistence type="predicted"/>
<dbReference type="SUPFAM" id="SSF46785">
    <property type="entry name" value="Winged helix' DNA-binding domain"/>
    <property type="match status" value="1"/>
</dbReference>
<dbReference type="PANTHER" id="PTHR30363">
    <property type="entry name" value="HTH-TYPE TRANSCRIPTIONAL REGULATOR SRLR-RELATED"/>
    <property type="match status" value="1"/>
</dbReference>
<keyword evidence="6" id="KW-1185">Reference proteome</keyword>
<dbReference type="AlphaFoldDB" id="G5IBB9"/>
<dbReference type="Pfam" id="PF08220">
    <property type="entry name" value="HTH_DeoR"/>
    <property type="match status" value="1"/>
</dbReference>
<dbReference type="RefSeq" id="WP_006778827.1">
    <property type="nucleotide sequence ID" value="NZ_CP040506.1"/>
</dbReference>
<evidence type="ECO:0000256" key="3">
    <source>
        <dbReference type="ARBA" id="ARBA00023163"/>
    </source>
</evidence>
<dbReference type="InterPro" id="IPR036390">
    <property type="entry name" value="WH_DNA-bd_sf"/>
</dbReference>
<dbReference type="InterPro" id="IPR036388">
    <property type="entry name" value="WH-like_DNA-bd_sf"/>
</dbReference>
<dbReference type="SMART" id="SM01134">
    <property type="entry name" value="DeoRC"/>
    <property type="match status" value="1"/>
</dbReference>
<dbReference type="InterPro" id="IPR037171">
    <property type="entry name" value="NagB/RpiA_transferase-like"/>
</dbReference>
<dbReference type="PANTHER" id="PTHR30363:SF44">
    <property type="entry name" value="AGA OPERON TRANSCRIPTIONAL REPRESSOR-RELATED"/>
    <property type="match status" value="1"/>
</dbReference>
<gene>
    <name evidence="5" type="ORF">HMPREF9473_00841</name>
</gene>
<name>G5IBB9_9FIRM</name>
<dbReference type="PRINTS" id="PR00037">
    <property type="entry name" value="HTHLACR"/>
</dbReference>
<dbReference type="GO" id="GO:0003700">
    <property type="term" value="F:DNA-binding transcription factor activity"/>
    <property type="evidence" value="ECO:0007669"/>
    <property type="project" value="InterPro"/>
</dbReference>
<dbReference type="Proteomes" id="UP000005384">
    <property type="component" value="Unassembled WGS sequence"/>
</dbReference>
<dbReference type="EMBL" id="ADLN01000006">
    <property type="protein sequence ID" value="EHI61226.1"/>
    <property type="molecule type" value="Genomic_DNA"/>
</dbReference>
<feature type="domain" description="HTH deoR-type" evidence="4">
    <location>
        <begin position="3"/>
        <end position="58"/>
    </location>
</feature>
<dbReference type="Gene3D" id="3.40.50.1360">
    <property type="match status" value="1"/>
</dbReference>
<dbReference type="InterPro" id="IPR050313">
    <property type="entry name" value="Carb_Metab_HTH_regulators"/>
</dbReference>
<dbReference type="PATRIC" id="fig|742737.3.peg.836"/>
<keyword evidence="3" id="KW-0804">Transcription</keyword>
<dbReference type="Pfam" id="PF00455">
    <property type="entry name" value="DeoRC"/>
    <property type="match status" value="1"/>
</dbReference>
<dbReference type="InterPro" id="IPR014036">
    <property type="entry name" value="DeoR-like_C"/>
</dbReference>
<dbReference type="HOGENOM" id="CLU_060699_1_4_9"/>
<evidence type="ECO:0000313" key="5">
    <source>
        <dbReference type="EMBL" id="EHI61226.1"/>
    </source>
</evidence>
<protein>
    <recommendedName>
        <fullName evidence="4">HTH deoR-type domain-containing protein</fullName>
    </recommendedName>
</protein>